<evidence type="ECO:0000256" key="3">
    <source>
        <dbReference type="ARBA" id="ARBA00022801"/>
    </source>
</evidence>
<feature type="domain" description="PNPLA" evidence="9">
    <location>
        <begin position="708"/>
        <end position="902"/>
    </location>
</feature>
<dbReference type="GO" id="GO:0047499">
    <property type="term" value="F:calcium-independent phospholipase A2 activity"/>
    <property type="evidence" value="ECO:0007669"/>
    <property type="project" value="TreeGrafter"/>
</dbReference>
<dbReference type="PROSITE" id="PS51635">
    <property type="entry name" value="PNPLA"/>
    <property type="match status" value="1"/>
</dbReference>
<dbReference type="Gene3D" id="3.40.1090.10">
    <property type="entry name" value="Cytosolic phospholipase A2 catalytic domain"/>
    <property type="match status" value="1"/>
</dbReference>
<dbReference type="PANTHER" id="PTHR24185">
    <property type="entry name" value="CALCIUM-INDEPENDENT PHOSPHOLIPASE A2-GAMMA"/>
    <property type="match status" value="1"/>
</dbReference>
<comment type="caution">
    <text evidence="10">The sequence shown here is derived from an EMBL/GenBank/DDBJ whole genome shotgun (WGS) entry which is preliminary data.</text>
</comment>
<keyword evidence="2" id="KW-0863">Zinc-finger</keyword>
<gene>
    <name evidence="10" type="ORF">TWF506_009995</name>
</gene>
<feature type="short sequence motif" description="DGA/G" evidence="7">
    <location>
        <begin position="889"/>
        <end position="891"/>
    </location>
</feature>
<feature type="short sequence motif" description="GXSXG" evidence="7">
    <location>
        <begin position="746"/>
        <end position="750"/>
    </location>
</feature>
<protein>
    <recommendedName>
        <fullName evidence="9">PNPLA domain-containing protein</fullName>
    </recommendedName>
</protein>
<evidence type="ECO:0000256" key="5">
    <source>
        <dbReference type="ARBA" id="ARBA00022963"/>
    </source>
</evidence>
<dbReference type="Proteomes" id="UP001307849">
    <property type="component" value="Unassembled WGS sequence"/>
</dbReference>
<evidence type="ECO:0000259" key="9">
    <source>
        <dbReference type="PROSITE" id="PS51635"/>
    </source>
</evidence>
<evidence type="ECO:0000256" key="7">
    <source>
        <dbReference type="PROSITE-ProRule" id="PRU01161"/>
    </source>
</evidence>
<accession>A0AAN8NM75</accession>
<dbReference type="GO" id="GO:0016042">
    <property type="term" value="P:lipid catabolic process"/>
    <property type="evidence" value="ECO:0007669"/>
    <property type="project" value="UniProtKB-UniRule"/>
</dbReference>
<dbReference type="SUPFAM" id="SSF52151">
    <property type="entry name" value="FabD/lysophospholipase-like"/>
    <property type="match status" value="1"/>
</dbReference>
<dbReference type="EMBL" id="JAVHJM010000007">
    <property type="protein sequence ID" value="KAK6510907.1"/>
    <property type="molecule type" value="Genomic_DNA"/>
</dbReference>
<evidence type="ECO:0000256" key="6">
    <source>
        <dbReference type="ARBA" id="ARBA00023098"/>
    </source>
</evidence>
<evidence type="ECO:0000256" key="2">
    <source>
        <dbReference type="ARBA" id="ARBA00022771"/>
    </source>
</evidence>
<dbReference type="CDD" id="cd07199">
    <property type="entry name" value="Pat17_PNPLA8_PNPLA9_like"/>
    <property type="match status" value="1"/>
</dbReference>
<dbReference type="PROSITE" id="PS00518">
    <property type="entry name" value="ZF_RING_1"/>
    <property type="match status" value="1"/>
</dbReference>
<feature type="short sequence motif" description="GXGXXG" evidence="7">
    <location>
        <begin position="712"/>
        <end position="717"/>
    </location>
</feature>
<dbReference type="InterPro" id="IPR017907">
    <property type="entry name" value="Znf_RING_CS"/>
</dbReference>
<evidence type="ECO:0000313" key="10">
    <source>
        <dbReference type="EMBL" id="KAK6510907.1"/>
    </source>
</evidence>
<keyword evidence="6 7" id="KW-0443">Lipid metabolism</keyword>
<feature type="region of interest" description="Disordered" evidence="8">
    <location>
        <begin position="1149"/>
        <end position="1211"/>
    </location>
</feature>
<proteinExistence type="predicted"/>
<dbReference type="PANTHER" id="PTHR24185:SF1">
    <property type="entry name" value="CALCIUM-INDEPENDENT PHOSPHOLIPASE A2-GAMMA"/>
    <property type="match status" value="1"/>
</dbReference>
<dbReference type="GO" id="GO:0046486">
    <property type="term" value="P:glycerolipid metabolic process"/>
    <property type="evidence" value="ECO:0007669"/>
    <property type="project" value="UniProtKB-ARBA"/>
</dbReference>
<keyword evidence="3 7" id="KW-0378">Hydrolase</keyword>
<keyword evidence="5 7" id="KW-0442">Lipid degradation</keyword>
<evidence type="ECO:0000256" key="8">
    <source>
        <dbReference type="SAM" id="MobiDB-lite"/>
    </source>
</evidence>
<dbReference type="GO" id="GO:0019369">
    <property type="term" value="P:arachidonate metabolic process"/>
    <property type="evidence" value="ECO:0007669"/>
    <property type="project" value="TreeGrafter"/>
</dbReference>
<evidence type="ECO:0000313" key="11">
    <source>
        <dbReference type="Proteomes" id="UP001307849"/>
    </source>
</evidence>
<reference evidence="10 11" key="1">
    <citation type="submission" date="2019-10" db="EMBL/GenBank/DDBJ databases">
        <authorList>
            <person name="Palmer J.M."/>
        </authorList>
    </citation>
    <scope>NUCLEOTIDE SEQUENCE [LARGE SCALE GENOMIC DNA]</scope>
    <source>
        <strain evidence="10 11">TWF506</strain>
    </source>
</reference>
<dbReference type="GO" id="GO:0008270">
    <property type="term" value="F:zinc ion binding"/>
    <property type="evidence" value="ECO:0007669"/>
    <property type="project" value="UniProtKB-KW"/>
</dbReference>
<evidence type="ECO:0000256" key="1">
    <source>
        <dbReference type="ARBA" id="ARBA00022723"/>
    </source>
</evidence>
<sequence length="1235" mass="137003">MDFGTPDPPSQPVRECGKCEELPGVIPCDCGEHFCEGCHRKHLLRNPTHRQNPHEKYYSFWSSVTDVLSVVNGEDNHSDTFKKDETAKWFGLVTKARYGGRVSVIVETPRLAKLVENSVHAYENSPGLQFPSITSFVGFTGAGKSVLIRSLIYHSAKDGAFGSFESPVPGAKSGEGVLLSTTGEVNLYAEPSTFGTKSPIFFADCEGIMGSEPLAAKHQKDWAKFGRKYRVQVPMDRRTVVKKIYPRFLYIFSDVVCYVTRDHRSWADTAVRLLEWSSIGAQTTINQDTLPALIIILNAPIVENTAWVSDDLDAVTRDFFRVIENELEANDGLRALASKYGDTSMLELFKRSYSSVYVHYIPLQGNGKLGDVDIVYKQTERLLSRIKSDTARVQNNRAGSLTRFDNKQLSTITDLAFKHLAAGSAEPFDFGQCRQHGGVPETLDSHFGEYLRHCFKSNIRLGLGACVSTLGSAIFINTLAAKVEGKYWINTLRRTIFVPSVIFNSRVREACQKAMDSFRDENSICAYIDPESGTRCINTKVGHAKGHQSKTGAFMRSGGYIEEEGSITTALFLSSIEGYIGSLIQKFTAIGHSNLKIWRQLAAKEHRKNIERLRLENVYPKAGRAETDDPFSTTTICYGCFFRHSEYLLPCGHTICETCIRANSTVDAAMKYTGKHTLEGCVVCGTSIGPGWPYEVRLRPQLSGPRILSLDGGGVRGIVQLTTLQRLESLIGLGLPIGFFFDLIVGTSTGGFIALALGIQGRSANSLVDEFKAVCHTGFSGRRQNTGQISSFFSWMSLKSAYFTQNLQEAFQAHFQKIGDSKVFGLRNHCRVGVTTTVMSEAKLICNYKRGGIGKYLTSDLILSDAARCTSAAPLYFDPKMHDGNFCRDGGLKESNPVHLAITESKGIWGPRSNYDMVLSVGSGLGSKPQPDSPYNYLVKPQWLWKLFCPFLDKMNGEEEWIKYRESGADRIVERSSRLNVFFSEEVEPSFDDLAKMKKMEADAKSYTSFEDPILKSPFSPISSRSELSVLETLADRLRATLFFLEVKSIDKSDGFIIIVKGIIRCRLGPDDAGFSNLLGMVSSFRVSQEVIKPNTPPSEYFGLEIEFSHESIDEAIRIDVNFGKRHWVAISGSPMTIKEIMEQWDSVGALDDDGNSENRPTSDSDIPENSIGGDPPVPTSTISDSGFLPTAGPSGNDLFDRRSETNYDQESIDDIDMRTLRTDDASDFSFDASY</sequence>
<feature type="active site" description="Nucleophile" evidence="7">
    <location>
        <position position="748"/>
    </location>
</feature>
<feature type="active site" description="Proton acceptor" evidence="7">
    <location>
        <position position="889"/>
    </location>
</feature>
<organism evidence="10 11">
    <name type="scientific">Arthrobotrys conoides</name>
    <dbReference type="NCBI Taxonomy" id="74498"/>
    <lineage>
        <taxon>Eukaryota</taxon>
        <taxon>Fungi</taxon>
        <taxon>Dikarya</taxon>
        <taxon>Ascomycota</taxon>
        <taxon>Pezizomycotina</taxon>
        <taxon>Orbiliomycetes</taxon>
        <taxon>Orbiliales</taxon>
        <taxon>Orbiliaceae</taxon>
        <taxon>Arthrobotrys</taxon>
    </lineage>
</organism>
<evidence type="ECO:0000256" key="4">
    <source>
        <dbReference type="ARBA" id="ARBA00022833"/>
    </source>
</evidence>
<dbReference type="Pfam" id="PF01734">
    <property type="entry name" value="Patatin"/>
    <property type="match status" value="1"/>
</dbReference>
<dbReference type="GO" id="GO:0016020">
    <property type="term" value="C:membrane"/>
    <property type="evidence" value="ECO:0007669"/>
    <property type="project" value="TreeGrafter"/>
</dbReference>
<keyword evidence="4" id="KW-0862">Zinc</keyword>
<name>A0AAN8NM75_9PEZI</name>
<dbReference type="AlphaFoldDB" id="A0AAN8NM75"/>
<dbReference type="InterPro" id="IPR016035">
    <property type="entry name" value="Acyl_Trfase/lysoPLipase"/>
</dbReference>
<keyword evidence="11" id="KW-1185">Reference proteome</keyword>
<keyword evidence="1" id="KW-0479">Metal-binding</keyword>
<dbReference type="InterPro" id="IPR002641">
    <property type="entry name" value="PNPLA_dom"/>
</dbReference>